<dbReference type="EMBL" id="GBRH01200649">
    <property type="protein sequence ID" value="JAD97246.1"/>
    <property type="molecule type" value="Transcribed_RNA"/>
</dbReference>
<proteinExistence type="predicted"/>
<protein>
    <submittedName>
        <fullName evidence="1">Uncharacterized protein</fullName>
    </submittedName>
</protein>
<reference evidence="1" key="1">
    <citation type="submission" date="2014-09" db="EMBL/GenBank/DDBJ databases">
        <authorList>
            <person name="Magalhaes I.L.F."/>
            <person name="Oliveira U."/>
            <person name="Santos F.R."/>
            <person name="Vidigal T.H.D.A."/>
            <person name="Brescovit A.D."/>
            <person name="Santos A.J."/>
        </authorList>
    </citation>
    <scope>NUCLEOTIDE SEQUENCE</scope>
    <source>
        <tissue evidence="1">Shoot tissue taken approximately 20 cm above the soil surface</tissue>
    </source>
</reference>
<accession>A0A0A9EB19</accession>
<organism evidence="1">
    <name type="scientific">Arundo donax</name>
    <name type="common">Giant reed</name>
    <name type="synonym">Donax arundinaceus</name>
    <dbReference type="NCBI Taxonomy" id="35708"/>
    <lineage>
        <taxon>Eukaryota</taxon>
        <taxon>Viridiplantae</taxon>
        <taxon>Streptophyta</taxon>
        <taxon>Embryophyta</taxon>
        <taxon>Tracheophyta</taxon>
        <taxon>Spermatophyta</taxon>
        <taxon>Magnoliopsida</taxon>
        <taxon>Liliopsida</taxon>
        <taxon>Poales</taxon>
        <taxon>Poaceae</taxon>
        <taxon>PACMAD clade</taxon>
        <taxon>Arundinoideae</taxon>
        <taxon>Arundineae</taxon>
        <taxon>Arundo</taxon>
    </lineage>
</organism>
<sequence>MPTCISLQRMQYHTTVRSSSTHCTLLAALHHAFRN</sequence>
<reference evidence="1" key="2">
    <citation type="journal article" date="2015" name="Data Brief">
        <title>Shoot transcriptome of the giant reed, Arundo donax.</title>
        <authorList>
            <person name="Barrero R.A."/>
            <person name="Guerrero F.D."/>
            <person name="Moolhuijzen P."/>
            <person name="Goolsby J.A."/>
            <person name="Tidwell J."/>
            <person name="Bellgard S.E."/>
            <person name="Bellgard M.I."/>
        </authorList>
    </citation>
    <scope>NUCLEOTIDE SEQUENCE</scope>
    <source>
        <tissue evidence="1">Shoot tissue taken approximately 20 cm above the soil surface</tissue>
    </source>
</reference>
<evidence type="ECO:0000313" key="1">
    <source>
        <dbReference type="EMBL" id="JAD97246.1"/>
    </source>
</evidence>
<dbReference type="AlphaFoldDB" id="A0A0A9EB19"/>
<name>A0A0A9EB19_ARUDO</name>